<feature type="transmembrane region" description="Helical" evidence="1">
    <location>
        <begin position="256"/>
        <end position="275"/>
    </location>
</feature>
<feature type="domain" description="TIR" evidence="2">
    <location>
        <begin position="6"/>
        <end position="178"/>
    </location>
</feature>
<evidence type="ECO:0000256" key="1">
    <source>
        <dbReference type="SAM" id="Phobius"/>
    </source>
</evidence>
<proteinExistence type="predicted"/>
<keyword evidence="1" id="KW-0812">Transmembrane</keyword>
<dbReference type="PROSITE" id="PS50104">
    <property type="entry name" value="TIR"/>
    <property type="match status" value="1"/>
</dbReference>
<sequence>MTDTGSTYDVFLSHNAADKPRVRRLAKRLQDAGLEVWFDEWVIGPGDDIYLAIERGLEAARVQILCLSPAALGSDWVTLERNTVIFRDPANKHRRFVPLLLADCQLPDTLRRYKYVDFREESDAAFEELLNACTPLGNRLLSTQIEASKSQHEPDIDSEADHELENDHLKWKKILGEILRLEIPKQLTRMSLSSDAAQLNAIKRLMDHGLFRKNLGAGEKMFYDDLETLGKYDSAHRLGLIPHEEELKYEIAQWKAIDITITPIMLSVLAIFVYLKFIRKINIRLNISFPHAIDIAEQIKSGSIGPDVCVLGDAPSLQVIGKAKKPTYRFVGFLPPSEQRVVVPKTQNNKKSFEEQKSGDYFFISDRLSTTLFHFRHWVENGIVKEPEITLTSRQPHDSYEVLKSQSADPRILLWTPIWQIYERIGVAKVPAIDQREEYWFDTLLFFKNSFLRRNKRTAKTLLLLIQDAWYRLQAPVTRYSVIKIILNETEALSHIRRICGLHQTSL</sequence>
<organism evidence="3">
    <name type="scientific">Candidatus Kentrum sp. LFY</name>
    <dbReference type="NCBI Taxonomy" id="2126342"/>
    <lineage>
        <taxon>Bacteria</taxon>
        <taxon>Pseudomonadati</taxon>
        <taxon>Pseudomonadota</taxon>
        <taxon>Gammaproteobacteria</taxon>
        <taxon>Candidatus Kentrum</taxon>
    </lineage>
</organism>
<dbReference type="EMBL" id="CAADFH010000014">
    <property type="protein sequence ID" value="VFJ91104.1"/>
    <property type="molecule type" value="Genomic_DNA"/>
</dbReference>
<dbReference type="InterPro" id="IPR000157">
    <property type="entry name" value="TIR_dom"/>
</dbReference>
<name>A0A450UF43_9GAMM</name>
<dbReference type="InterPro" id="IPR035897">
    <property type="entry name" value="Toll_tir_struct_dom_sf"/>
</dbReference>
<dbReference type="Pfam" id="PF13676">
    <property type="entry name" value="TIR_2"/>
    <property type="match status" value="1"/>
</dbReference>
<dbReference type="Gene3D" id="3.40.50.10140">
    <property type="entry name" value="Toll/interleukin-1 receptor homology (TIR) domain"/>
    <property type="match status" value="1"/>
</dbReference>
<evidence type="ECO:0000259" key="2">
    <source>
        <dbReference type="PROSITE" id="PS50104"/>
    </source>
</evidence>
<dbReference type="GO" id="GO:0007165">
    <property type="term" value="P:signal transduction"/>
    <property type="evidence" value="ECO:0007669"/>
    <property type="project" value="InterPro"/>
</dbReference>
<dbReference type="SMART" id="SM00255">
    <property type="entry name" value="TIR"/>
    <property type="match status" value="1"/>
</dbReference>
<evidence type="ECO:0000313" key="3">
    <source>
        <dbReference type="EMBL" id="VFJ91104.1"/>
    </source>
</evidence>
<accession>A0A450UF43</accession>
<keyword evidence="1" id="KW-0472">Membrane</keyword>
<keyword evidence="1" id="KW-1133">Transmembrane helix</keyword>
<dbReference type="SUPFAM" id="SSF52200">
    <property type="entry name" value="Toll/Interleukin receptor TIR domain"/>
    <property type="match status" value="1"/>
</dbReference>
<protein>
    <submittedName>
        <fullName evidence="3">TIR domain-containing protein</fullName>
    </submittedName>
</protein>
<dbReference type="AlphaFoldDB" id="A0A450UF43"/>
<gene>
    <name evidence="3" type="ORF">BECKLFY1418A_GA0070994_101436</name>
</gene>
<reference evidence="3" key="1">
    <citation type="submission" date="2019-02" db="EMBL/GenBank/DDBJ databases">
        <authorList>
            <person name="Gruber-Vodicka R. H."/>
            <person name="Seah K. B. B."/>
        </authorList>
    </citation>
    <scope>NUCLEOTIDE SEQUENCE</scope>
    <source>
        <strain evidence="3">BECK_M6</strain>
    </source>
</reference>